<dbReference type="InParanoid" id="A0A078AFC1"/>
<organism evidence="2 3">
    <name type="scientific">Stylonychia lemnae</name>
    <name type="common">Ciliate</name>
    <dbReference type="NCBI Taxonomy" id="5949"/>
    <lineage>
        <taxon>Eukaryota</taxon>
        <taxon>Sar</taxon>
        <taxon>Alveolata</taxon>
        <taxon>Ciliophora</taxon>
        <taxon>Intramacronucleata</taxon>
        <taxon>Spirotrichea</taxon>
        <taxon>Stichotrichia</taxon>
        <taxon>Sporadotrichida</taxon>
        <taxon>Oxytrichidae</taxon>
        <taxon>Stylonychinae</taxon>
        <taxon>Stylonychia</taxon>
    </lineage>
</organism>
<evidence type="ECO:0000256" key="1">
    <source>
        <dbReference type="SAM" id="MobiDB-lite"/>
    </source>
</evidence>
<accession>A0A078AFC1</accession>
<protein>
    <submittedName>
        <fullName evidence="2">Uncharacterized protein</fullName>
    </submittedName>
</protein>
<proteinExistence type="predicted"/>
<evidence type="ECO:0000313" key="3">
    <source>
        <dbReference type="Proteomes" id="UP000039865"/>
    </source>
</evidence>
<name>A0A078AFC1_STYLE</name>
<gene>
    <name evidence="2" type="primary">Contig5754.g6166</name>
    <name evidence="2" type="ORF">STYLEM_9875</name>
</gene>
<dbReference type="Proteomes" id="UP000039865">
    <property type="component" value="Unassembled WGS sequence"/>
</dbReference>
<sequence length="376" mass="43918">MAIPLDDRNLGGRKHIYSQLYNHKKALSKVKPSVNIKPPRAHVDQGGEYFGTNKAYTQIYETGLNHFYPSSQHSIMTSTYGKKRKIIDDREGTAPEYAEIRETFRRVQNLKKGGVDHQKPKSFHMSKKLNENRRRNMFHFEEHIKNLASLQRRIDSIGTIQDRKKNPTDPLVYPSKFFRKPDDYDKKTSLEGFANRVYVKMRKTKTDSQKYENIILDELLHKYQSKNSPIKDYEMHRYEFYDHLTASEGTPQNRLGSMTRPSSSKRQNLLISALQSNQPKIQNRSRPQTANLNITPKQLGTRGHSYDMRSYNQTGAHTTYDQQEVQNLIAQNQRMTDIIQKQMSSPNPIDHNQKQDYQNQFMTQGCARVEIGQFIE</sequence>
<feature type="region of interest" description="Disordered" evidence="1">
    <location>
        <begin position="247"/>
        <end position="266"/>
    </location>
</feature>
<dbReference type="EMBL" id="CCKQ01009384">
    <property type="protein sequence ID" value="CDW80870.1"/>
    <property type="molecule type" value="Genomic_DNA"/>
</dbReference>
<dbReference type="AlphaFoldDB" id="A0A078AFC1"/>
<evidence type="ECO:0000313" key="2">
    <source>
        <dbReference type="EMBL" id="CDW80870.1"/>
    </source>
</evidence>
<keyword evidence="3" id="KW-1185">Reference proteome</keyword>
<reference evidence="2 3" key="1">
    <citation type="submission" date="2014-06" db="EMBL/GenBank/DDBJ databases">
        <authorList>
            <person name="Swart Estienne"/>
        </authorList>
    </citation>
    <scope>NUCLEOTIDE SEQUENCE [LARGE SCALE GENOMIC DNA]</scope>
    <source>
        <strain evidence="2 3">130c</strain>
    </source>
</reference>
<dbReference type="OrthoDB" id="301607at2759"/>